<dbReference type="OrthoDB" id="446368at2759"/>
<proteinExistence type="predicted"/>
<reference evidence="7 8" key="1">
    <citation type="journal article" date="2008" name="Nature">
        <title>The Trichoplax genome and the nature of placozoans.</title>
        <authorList>
            <person name="Srivastava M."/>
            <person name="Begovic E."/>
            <person name="Chapman J."/>
            <person name="Putnam N.H."/>
            <person name="Hellsten U."/>
            <person name="Kawashima T."/>
            <person name="Kuo A."/>
            <person name="Mitros T."/>
            <person name="Salamov A."/>
            <person name="Carpenter M.L."/>
            <person name="Signorovitch A.Y."/>
            <person name="Moreno M.A."/>
            <person name="Kamm K."/>
            <person name="Grimwood J."/>
            <person name="Schmutz J."/>
            <person name="Shapiro H."/>
            <person name="Grigoriev I.V."/>
            <person name="Buss L.W."/>
            <person name="Schierwater B."/>
            <person name="Dellaporta S.L."/>
            <person name="Rokhsar D.S."/>
        </authorList>
    </citation>
    <scope>NUCLEOTIDE SEQUENCE [LARGE SCALE GENOMIC DNA]</scope>
    <source>
        <strain evidence="7 8">Grell-BS-1999</strain>
    </source>
</reference>
<keyword evidence="4 6" id="KW-1133">Transmembrane helix</keyword>
<sequence length="219" mass="23690">MAENKASSDSDTANLIELKQDDKSNHEPIKKEGITANQRSTSLVIFLYNAAVVSIIFSLLFPFFSPVALKKKVSNLQIGFIYAIYPMTKVVFSPLVGMSMHKIGLKYTIWIGLFLEGGCTILYGTVLSSIIAIASIGISVALATVPALPDILRGTTARLVNVQIQIVGHTLGGAFGLSSSHDFRWCSSALGMLAIIQGFVVILLTIFEAWSNRKSPQPL</sequence>
<dbReference type="STRING" id="10228.B3S457"/>
<gene>
    <name evidence="7" type="ORF">TRIADDRAFT_58961</name>
</gene>
<dbReference type="Gene3D" id="1.20.1250.20">
    <property type="entry name" value="MFS general substrate transporter like domains"/>
    <property type="match status" value="1"/>
</dbReference>
<keyword evidence="3 6" id="KW-0812">Transmembrane</keyword>
<evidence type="ECO:0000256" key="1">
    <source>
        <dbReference type="ARBA" id="ARBA00004141"/>
    </source>
</evidence>
<dbReference type="EMBL" id="DS985249">
    <property type="protein sequence ID" value="EDV22585.1"/>
    <property type="molecule type" value="Genomic_DNA"/>
</dbReference>
<protein>
    <recommendedName>
        <fullName evidence="9">Major facilitator superfamily (MFS) profile domain-containing protein</fullName>
    </recommendedName>
</protein>
<organism evidence="7 8">
    <name type="scientific">Trichoplax adhaerens</name>
    <name type="common">Trichoplax reptans</name>
    <dbReference type="NCBI Taxonomy" id="10228"/>
    <lineage>
        <taxon>Eukaryota</taxon>
        <taxon>Metazoa</taxon>
        <taxon>Placozoa</taxon>
        <taxon>Uniplacotomia</taxon>
        <taxon>Trichoplacea</taxon>
        <taxon>Trichoplacidae</taxon>
        <taxon>Trichoplax</taxon>
    </lineage>
</organism>
<evidence type="ECO:0000256" key="5">
    <source>
        <dbReference type="ARBA" id="ARBA00023136"/>
    </source>
</evidence>
<name>B3S457_TRIAD</name>
<feature type="transmembrane region" description="Helical" evidence="6">
    <location>
        <begin position="130"/>
        <end position="148"/>
    </location>
</feature>
<dbReference type="PANTHER" id="PTHR23506">
    <property type="entry name" value="GH10249P"/>
    <property type="match status" value="1"/>
</dbReference>
<dbReference type="Proteomes" id="UP000009022">
    <property type="component" value="Unassembled WGS sequence"/>
</dbReference>
<dbReference type="RefSeq" id="XP_002115129.1">
    <property type="nucleotide sequence ID" value="XM_002115093.1"/>
</dbReference>
<feature type="transmembrane region" description="Helical" evidence="6">
    <location>
        <begin position="189"/>
        <end position="210"/>
    </location>
</feature>
<evidence type="ECO:0000256" key="4">
    <source>
        <dbReference type="ARBA" id="ARBA00022989"/>
    </source>
</evidence>
<dbReference type="GO" id="GO:0016020">
    <property type="term" value="C:membrane"/>
    <property type="evidence" value="ECO:0007669"/>
    <property type="project" value="UniProtKB-SubCell"/>
</dbReference>
<dbReference type="AlphaFoldDB" id="B3S457"/>
<evidence type="ECO:0000256" key="6">
    <source>
        <dbReference type="SAM" id="Phobius"/>
    </source>
</evidence>
<comment type="subcellular location">
    <subcellularLocation>
        <location evidence="1">Membrane</location>
        <topology evidence="1">Multi-pass membrane protein</topology>
    </subcellularLocation>
</comment>
<dbReference type="CTD" id="6756156"/>
<dbReference type="PhylomeDB" id="B3S457"/>
<feature type="transmembrane region" description="Helical" evidence="6">
    <location>
        <begin position="43"/>
        <end position="64"/>
    </location>
</feature>
<evidence type="ECO:0000313" key="7">
    <source>
        <dbReference type="EMBL" id="EDV22585.1"/>
    </source>
</evidence>
<evidence type="ECO:0000256" key="2">
    <source>
        <dbReference type="ARBA" id="ARBA00022448"/>
    </source>
</evidence>
<dbReference type="SUPFAM" id="SSF103473">
    <property type="entry name" value="MFS general substrate transporter"/>
    <property type="match status" value="1"/>
</dbReference>
<feature type="transmembrane region" description="Helical" evidence="6">
    <location>
        <begin position="76"/>
        <end position="95"/>
    </location>
</feature>
<dbReference type="InterPro" id="IPR050930">
    <property type="entry name" value="MFS_Vesicular_Transporter"/>
</dbReference>
<dbReference type="PANTHER" id="PTHR23506:SF26">
    <property type="entry name" value="MFS-TYPE TRANSPORTER SLC18B1"/>
    <property type="match status" value="1"/>
</dbReference>
<keyword evidence="8" id="KW-1185">Reference proteome</keyword>
<keyword evidence="2" id="KW-0813">Transport</keyword>
<dbReference type="GO" id="GO:0022857">
    <property type="term" value="F:transmembrane transporter activity"/>
    <property type="evidence" value="ECO:0000318"/>
    <property type="project" value="GO_Central"/>
</dbReference>
<dbReference type="KEGG" id="tad:TRIADDRAFT_58961"/>
<dbReference type="GeneID" id="6756156"/>
<keyword evidence="5 6" id="KW-0472">Membrane</keyword>
<dbReference type="InParanoid" id="B3S457"/>
<dbReference type="InterPro" id="IPR036259">
    <property type="entry name" value="MFS_trans_sf"/>
</dbReference>
<evidence type="ECO:0000256" key="3">
    <source>
        <dbReference type="ARBA" id="ARBA00022692"/>
    </source>
</evidence>
<evidence type="ECO:0008006" key="9">
    <source>
        <dbReference type="Google" id="ProtNLM"/>
    </source>
</evidence>
<dbReference type="HOGENOM" id="CLU_1263026_0_0_1"/>
<accession>B3S457</accession>
<evidence type="ECO:0000313" key="8">
    <source>
        <dbReference type="Proteomes" id="UP000009022"/>
    </source>
</evidence>